<reference evidence="1" key="1">
    <citation type="submission" date="2022-07" db="EMBL/GenBank/DDBJ databases">
        <title>Phylogenomic reconstructions and comparative analyses of Kickxellomycotina fungi.</title>
        <authorList>
            <person name="Reynolds N.K."/>
            <person name="Stajich J.E."/>
            <person name="Barry K."/>
            <person name="Grigoriev I.V."/>
            <person name="Crous P."/>
            <person name="Smith M.E."/>
        </authorList>
    </citation>
    <scope>NUCLEOTIDE SEQUENCE</scope>
    <source>
        <strain evidence="1">NRRL 5244</strain>
    </source>
</reference>
<dbReference type="Proteomes" id="UP001150603">
    <property type="component" value="Unassembled WGS sequence"/>
</dbReference>
<protein>
    <submittedName>
        <fullName evidence="1">Vacuolar protein sorting-associated protein 70</fullName>
        <ecNumber evidence="1">3.4.17.21</ecNumber>
    </submittedName>
</protein>
<keyword evidence="1" id="KW-0645">Protease</keyword>
<keyword evidence="1" id="KW-0378">Hydrolase</keyword>
<keyword evidence="2" id="KW-1185">Reference proteome</keyword>
<feature type="non-terminal residue" evidence="1">
    <location>
        <position position="677"/>
    </location>
</feature>
<gene>
    <name evidence="1" type="primary">VPS70_4</name>
    <name evidence="1" type="ORF">FBU59_001939</name>
</gene>
<evidence type="ECO:0000313" key="2">
    <source>
        <dbReference type="Proteomes" id="UP001150603"/>
    </source>
</evidence>
<dbReference type="EMBL" id="JANBPW010000983">
    <property type="protein sequence ID" value="KAJ1946908.1"/>
    <property type="molecule type" value="Genomic_DNA"/>
</dbReference>
<name>A0ACC1JCQ6_9FUNG</name>
<dbReference type="EC" id="3.4.17.21" evidence="1"/>
<comment type="caution">
    <text evidence="1">The sequence shown here is derived from an EMBL/GenBank/DDBJ whole genome shotgun (WGS) entry which is preliminary data.</text>
</comment>
<proteinExistence type="predicted"/>
<evidence type="ECO:0000313" key="1">
    <source>
        <dbReference type="EMBL" id="KAJ1946908.1"/>
    </source>
</evidence>
<keyword evidence="1" id="KW-0121">Carboxypeptidase</keyword>
<organism evidence="1 2">
    <name type="scientific">Linderina macrospora</name>
    <dbReference type="NCBI Taxonomy" id="4868"/>
    <lineage>
        <taxon>Eukaryota</taxon>
        <taxon>Fungi</taxon>
        <taxon>Fungi incertae sedis</taxon>
        <taxon>Zoopagomycota</taxon>
        <taxon>Kickxellomycotina</taxon>
        <taxon>Kickxellomycetes</taxon>
        <taxon>Kickxellales</taxon>
        <taxon>Kickxellaceae</taxon>
        <taxon>Linderina</taxon>
    </lineage>
</organism>
<sequence length="677" mass="75057">MSNEKAHLVHATEDATATPQAERRSRSTATKVKVGLLALAGSLLTLGLVGKHFSTCSHHGLPSQFYTPDPNFDAGKAFVAIPSTERLRENLWYYTSGTHVAGINRTQAVYTRDYFRSQGIHAEIVEYYPWLNYPVDQRVALFNTTTSEVLFEAGLKEDIIPGDPASEDPNNLPAFHGYSADGNVTGQLVYANYGSHEDFKALRAAGISVKDKIVLVRYGDVFRGLKVYGAELEGARGVLIYSDPADDGYVQGPVYPEGPWRPESSFQRGSVQRLSLYPGDPLTPGYASTKDAPRIDVDKAESLNHIPSLPLSYRDAEPLLRALKGQGKLAKEVGNNWVGGLTSKGVEYWTGPSELSVNLLNKVEYKNTPIQNVIARIEGWEEPNRVVLIGNHRDAWCAGASDPSSGSAALLELSRGFGELLKQGWRPRRTIILASWDAEEYGLVGSTEWVEEHQKLLGAEAVAYVNVDVAVRGSLFYSSASPLYKTLLYNVAKEVPYVDSNQTVYQHWVSEYKRKQTHHGKLHHRPGDRAPPISPLGSGSDYTAFNDFIGVSSVDLGFSGPGSVYHSNYDSFKFAETFTDPGFKIHKTLTQVWGLLTIRLADEPLVPFNPVLHAWDFKKYIDDLEHVILSKLSENGRDQSHRHHRQAKKAVRNLRRAQKKLLAAAHHYTFARNALVG</sequence>
<accession>A0ACC1JCQ6</accession>